<dbReference type="SUPFAM" id="SSF52172">
    <property type="entry name" value="CheY-like"/>
    <property type="match status" value="2"/>
</dbReference>
<dbReference type="PANTHER" id="PTHR44591">
    <property type="entry name" value="STRESS RESPONSE REGULATOR PROTEIN 1"/>
    <property type="match status" value="1"/>
</dbReference>
<dbReference type="Pfam" id="PF00072">
    <property type="entry name" value="Response_reg"/>
    <property type="match status" value="2"/>
</dbReference>
<evidence type="ECO:0000259" key="2">
    <source>
        <dbReference type="PROSITE" id="PS50110"/>
    </source>
</evidence>
<name>A0A3B0TGD2_9ZZZZ</name>
<dbReference type="PANTHER" id="PTHR44591:SF24">
    <property type="entry name" value="PROTEIN-GLUTAMATE METHYLESTERASE_PROTEIN-GLUTAMINE GLUTAMINASE 1"/>
    <property type="match status" value="1"/>
</dbReference>
<feature type="domain" description="Response regulatory" evidence="2">
    <location>
        <begin position="133"/>
        <end position="249"/>
    </location>
</feature>
<protein>
    <recommendedName>
        <fullName evidence="2">Response regulatory domain-containing protein</fullName>
    </recommendedName>
</protein>
<accession>A0A3B0TGD2</accession>
<dbReference type="GO" id="GO:0000160">
    <property type="term" value="P:phosphorelay signal transduction system"/>
    <property type="evidence" value="ECO:0007669"/>
    <property type="project" value="InterPro"/>
</dbReference>
<gene>
    <name evidence="3" type="ORF">MNBD_ALPHA09-1741</name>
</gene>
<dbReference type="SMART" id="SM00448">
    <property type="entry name" value="REC"/>
    <property type="match status" value="2"/>
</dbReference>
<dbReference type="EMBL" id="UOEM01000062">
    <property type="protein sequence ID" value="VAW13522.1"/>
    <property type="molecule type" value="Genomic_DNA"/>
</dbReference>
<dbReference type="CDD" id="cd00156">
    <property type="entry name" value="REC"/>
    <property type="match status" value="1"/>
</dbReference>
<organism evidence="3">
    <name type="scientific">hydrothermal vent metagenome</name>
    <dbReference type="NCBI Taxonomy" id="652676"/>
    <lineage>
        <taxon>unclassified sequences</taxon>
        <taxon>metagenomes</taxon>
        <taxon>ecological metagenomes</taxon>
    </lineage>
</organism>
<proteinExistence type="predicted"/>
<dbReference type="CDD" id="cd17546">
    <property type="entry name" value="REC_hyHK_CKI1_RcsC-like"/>
    <property type="match status" value="1"/>
</dbReference>
<evidence type="ECO:0000256" key="1">
    <source>
        <dbReference type="ARBA" id="ARBA00022553"/>
    </source>
</evidence>
<reference evidence="3" key="1">
    <citation type="submission" date="2018-06" db="EMBL/GenBank/DDBJ databases">
        <authorList>
            <person name="Zhirakovskaya E."/>
        </authorList>
    </citation>
    <scope>NUCLEOTIDE SEQUENCE</scope>
</reference>
<dbReference type="InterPro" id="IPR011006">
    <property type="entry name" value="CheY-like_superfamily"/>
</dbReference>
<dbReference type="InterPro" id="IPR050595">
    <property type="entry name" value="Bact_response_regulator"/>
</dbReference>
<dbReference type="PROSITE" id="PS50110">
    <property type="entry name" value="RESPONSE_REGULATORY"/>
    <property type="match status" value="2"/>
</dbReference>
<dbReference type="InterPro" id="IPR001789">
    <property type="entry name" value="Sig_transdc_resp-reg_receiver"/>
</dbReference>
<sequence>MVSDKHLPLDILVCDDSMTVAQFVIRAIEKSGIPARCTIVGDGNDCLRALKRQNFSLAFIDVNLPGRSGIEAISIARKAGVQTFFVVMSTEKNPERIQLARSLGVYEYLSKPFGPERVADIMRTYMRISTQTSVLLVDDSATTRKVITRVLRQSLFDIAVEEAESGEAALSLYKPRRHDIVFLDINMPGLDGPETLKRLKALNIGVRFVLITSDRSSALRNSLGGDMAELLLYKPFFAEDIDILLHKLFEFDPPSFGEQEDNLVLL</sequence>
<dbReference type="AlphaFoldDB" id="A0A3B0TGD2"/>
<keyword evidence="1" id="KW-0597">Phosphoprotein</keyword>
<evidence type="ECO:0000313" key="3">
    <source>
        <dbReference type="EMBL" id="VAW13522.1"/>
    </source>
</evidence>
<feature type="domain" description="Response regulatory" evidence="2">
    <location>
        <begin position="10"/>
        <end position="126"/>
    </location>
</feature>
<dbReference type="Gene3D" id="3.40.50.2300">
    <property type="match status" value="2"/>
</dbReference>